<dbReference type="Proteomes" id="UP000784294">
    <property type="component" value="Unassembled WGS sequence"/>
</dbReference>
<sequence length="524" mass="55894">MPPGQGHLHSSSGLHLLYPSDQPGATSSLSLEPFRGYPNSGAFYAGQSSLSAGGFAQSPPIAPEASDSGSGSSGCGSSSSCASRHSRLERARPPSAQLTLADQSHLRLPPHSHQPTGHPQQPQQQQQQQHQHHVQQMHRAQVFSGTSTVPGQLQPPYPVSQPPPAAYQTTAHARPPALPSGFAPMGSSSCSVASPAVATAAPSHVHMNQLSVVASTSAYASHTNVSPNKNLTSSAGMQMMPHSGFSGYRKSESCILASSLSPFGSFTARALPSPHDLAHLSLSLSLSLVLLLYPPVGSIRSASITLKIESSSLFLFYAFCDYMHGVEHSLRIALPVMTTRTSTSICRSRANVHTRRTSRNSIVGGVVSVAQYAPMTLSPNGLEHEGLSRTVLELSQWCMYGRRNRDGRHRDRSTFRPLLRRVLVTQSFPSHRRWAEGMKRAEKVRLPSTRALATAGITRPLTCRQVAVISTPFPACPSLVGTQPLPPALAPLLLNPGRSTDIGKGGRSNGQPTCLSRATFCVLF</sequence>
<feature type="region of interest" description="Disordered" evidence="1">
    <location>
        <begin position="1"/>
        <end position="173"/>
    </location>
</feature>
<accession>A0A3S5B403</accession>
<feature type="compositionally biased region" description="Pro residues" evidence="1">
    <location>
        <begin position="153"/>
        <end position="165"/>
    </location>
</feature>
<evidence type="ECO:0000313" key="2">
    <source>
        <dbReference type="EMBL" id="VEL39708.1"/>
    </source>
</evidence>
<proteinExistence type="predicted"/>
<dbReference type="AlphaFoldDB" id="A0A3S5B403"/>
<keyword evidence="3" id="KW-1185">Reference proteome</keyword>
<organism evidence="2 3">
    <name type="scientific">Protopolystoma xenopodis</name>
    <dbReference type="NCBI Taxonomy" id="117903"/>
    <lineage>
        <taxon>Eukaryota</taxon>
        <taxon>Metazoa</taxon>
        <taxon>Spiralia</taxon>
        <taxon>Lophotrochozoa</taxon>
        <taxon>Platyhelminthes</taxon>
        <taxon>Monogenea</taxon>
        <taxon>Polyopisthocotylea</taxon>
        <taxon>Polystomatidea</taxon>
        <taxon>Polystomatidae</taxon>
        <taxon>Protopolystoma</taxon>
    </lineage>
</organism>
<comment type="caution">
    <text evidence="2">The sequence shown here is derived from an EMBL/GenBank/DDBJ whole genome shotgun (WGS) entry which is preliminary data.</text>
</comment>
<feature type="compositionally biased region" description="Low complexity" evidence="1">
    <location>
        <begin position="65"/>
        <end position="83"/>
    </location>
</feature>
<evidence type="ECO:0000313" key="3">
    <source>
        <dbReference type="Proteomes" id="UP000784294"/>
    </source>
</evidence>
<feature type="compositionally biased region" description="Low complexity" evidence="1">
    <location>
        <begin position="109"/>
        <end position="129"/>
    </location>
</feature>
<feature type="compositionally biased region" description="Low complexity" evidence="1">
    <location>
        <begin position="1"/>
        <end position="20"/>
    </location>
</feature>
<protein>
    <submittedName>
        <fullName evidence="2">Uncharacterized protein</fullName>
    </submittedName>
</protein>
<reference evidence="2" key="1">
    <citation type="submission" date="2018-11" db="EMBL/GenBank/DDBJ databases">
        <authorList>
            <consortium name="Pathogen Informatics"/>
        </authorList>
    </citation>
    <scope>NUCLEOTIDE SEQUENCE</scope>
</reference>
<evidence type="ECO:0000256" key="1">
    <source>
        <dbReference type="SAM" id="MobiDB-lite"/>
    </source>
</evidence>
<dbReference type="EMBL" id="CAAALY010262248">
    <property type="protein sequence ID" value="VEL39708.1"/>
    <property type="molecule type" value="Genomic_DNA"/>
</dbReference>
<name>A0A3S5B403_9PLAT</name>
<gene>
    <name evidence="2" type="ORF">PXEA_LOCUS33148</name>
</gene>